<organism evidence="1 2">
    <name type="scientific">Tepidibacillus fermentans</name>
    <dbReference type="NCBI Taxonomy" id="1281767"/>
    <lineage>
        <taxon>Bacteria</taxon>
        <taxon>Bacillati</taxon>
        <taxon>Bacillota</taxon>
        <taxon>Bacilli</taxon>
        <taxon>Bacillales</taxon>
        <taxon>Bacillaceae</taxon>
        <taxon>Tepidibacillus</taxon>
    </lineage>
</organism>
<dbReference type="RefSeq" id="WP_132766747.1">
    <property type="nucleotide sequence ID" value="NZ_SMAB01000001.1"/>
</dbReference>
<dbReference type="Proteomes" id="UP000295788">
    <property type="component" value="Unassembled WGS sequence"/>
</dbReference>
<protein>
    <submittedName>
        <fullName evidence="1">Uncharacterized protein</fullName>
    </submittedName>
</protein>
<dbReference type="OrthoDB" id="9889470at2"/>
<name>A0A4R3KM32_9BACI</name>
<evidence type="ECO:0000313" key="1">
    <source>
        <dbReference type="EMBL" id="TCS84516.1"/>
    </source>
</evidence>
<dbReference type="EMBL" id="SMAB01000001">
    <property type="protein sequence ID" value="TCS84516.1"/>
    <property type="molecule type" value="Genomic_DNA"/>
</dbReference>
<accession>A0A4R3KM32</accession>
<dbReference type="AlphaFoldDB" id="A0A4R3KM32"/>
<comment type="caution">
    <text evidence="1">The sequence shown here is derived from an EMBL/GenBank/DDBJ whole genome shotgun (WGS) entry which is preliminary data.</text>
</comment>
<keyword evidence="2" id="KW-1185">Reference proteome</keyword>
<sequence>MHYYMIQPVYDQPDGRTVDLSLGDHAISNIIESAYWTVQDETNVYDKSFTHEHKDFFIFDTMKAFNKAADILALHMINFNTNIVQKTTPEEADFQSDNNYYKVVVPGKPDVKGANHYYPRTYYDE</sequence>
<proteinExistence type="predicted"/>
<gene>
    <name evidence="1" type="ORF">EDD72_101185</name>
</gene>
<evidence type="ECO:0000313" key="2">
    <source>
        <dbReference type="Proteomes" id="UP000295788"/>
    </source>
</evidence>
<reference evidence="1 2" key="1">
    <citation type="submission" date="2019-03" db="EMBL/GenBank/DDBJ databases">
        <title>Genomic Encyclopedia of Type Strains, Phase IV (KMG-IV): sequencing the most valuable type-strain genomes for metagenomic binning, comparative biology and taxonomic classification.</title>
        <authorList>
            <person name="Goeker M."/>
        </authorList>
    </citation>
    <scope>NUCLEOTIDE SEQUENCE [LARGE SCALE GENOMIC DNA]</scope>
    <source>
        <strain evidence="1 2">DSM 23802</strain>
    </source>
</reference>